<dbReference type="RefSeq" id="WP_051920917.1">
    <property type="nucleotide sequence ID" value="NZ_JGYV01000011.1"/>
</dbReference>
<proteinExistence type="predicted"/>
<dbReference type="Pfam" id="PF16565">
    <property type="entry name" value="MIT_C"/>
    <property type="match status" value="1"/>
</dbReference>
<dbReference type="InterPro" id="IPR038113">
    <property type="entry name" value="MITD1_C_sf"/>
</dbReference>
<evidence type="ECO:0000259" key="2">
    <source>
        <dbReference type="Pfam" id="PF16565"/>
    </source>
</evidence>
<evidence type="ECO:0000256" key="1">
    <source>
        <dbReference type="SAM" id="MobiDB-lite"/>
    </source>
</evidence>
<dbReference type="AlphaFoldDB" id="A0A087ATH6"/>
<gene>
    <name evidence="4" type="ORF">BCUN_1392</name>
</gene>
<dbReference type="InterPro" id="IPR014061">
    <property type="entry name" value="BrxL-like"/>
</dbReference>
<dbReference type="Pfam" id="PF20442">
    <property type="entry name" value="BrxL_N"/>
    <property type="match status" value="1"/>
</dbReference>
<dbReference type="Gene3D" id="3.30.870.30">
    <property type="entry name" value="MITD, C-terminal phospholipase D-like domain"/>
    <property type="match status" value="1"/>
</dbReference>
<feature type="domain" description="BREX system Lon protease-like BrxL N-terminal" evidence="3">
    <location>
        <begin position="16"/>
        <end position="146"/>
    </location>
</feature>
<dbReference type="STRING" id="1688.BCUN_1392"/>
<sequence length="710" mass="80925">MAEPTLNALDRKITDVFPGYTVRKDLVSAVKGGALVPTYVLEYLLSKYATTTDEASIESGVERVRSILADNYVHREEANLIQSKIREKGRYTVIDRVQVFLNEKTDQYEATYSNLGISRVIVDPQTVKDNPKLLVTGIWCMSTLVYAFDEGSGEVPWRLQRLMPVQMSHDDRENYVAGREQFSDGEWIDVLMQSMGFNPDQFSERAKMLHLVRMIPFVERNYNLVELGPKGTGKSHIYSEFSPHGMLISGGEVTVAKLFVNNSTGRIGLVGFWDTVAFDEFAGKAKKAGKDLVDIMKNYMANKSFSRGVETLQGEASMVFVGNTSHTVPYMLKNSDLFEELPTQYHDPAFLDRIHFYVPGWEFDQIRSEMFTDGYGFVVDYLAEILHNLRDIDYGTKYSEYFELSPTLSTRDKDGINKTFSGLMKLLYPNGQASMEQMEALLRVAIEGRKRVKDMLCRIDATMDPVEFTYTRRGNDRALAVETLEEKDYPELYWRDRDLQTDGAEAVVEPEEVRGHTVTAIGHTTADRPDVQTPEQSGNSEDNAEPAPFIGRKEFKADQRGVSYRKLFGPHLAGATEITLMDPYIRKPHQLRNLAEFMDVLLGGITPGDQIRFHLITSLEKEPYDEQQLEGLEYLRGAYGALGIMFTWEFRDSIHDRKIDTDTGWQIVLGRGLDIYQKFDNNWLNPQTKHQILRRLVSDFGVTYIYNAGK</sequence>
<accession>A0A087ATH6</accession>
<keyword evidence="5" id="KW-1185">Reference proteome</keyword>
<reference evidence="4 5" key="1">
    <citation type="submission" date="2014-03" db="EMBL/GenBank/DDBJ databases">
        <title>Genomics of Bifidobacteria.</title>
        <authorList>
            <person name="Ventura M."/>
            <person name="Milani C."/>
            <person name="Lugli G.A."/>
        </authorList>
    </citation>
    <scope>NUCLEOTIDE SEQUENCE [LARGE SCALE GENOMIC DNA]</scope>
    <source>
        <strain evidence="4 5">LMG 10738</strain>
    </source>
</reference>
<comment type="caution">
    <text evidence="4">The sequence shown here is derived from an EMBL/GenBank/DDBJ whole genome shotgun (WGS) entry which is preliminary data.</text>
</comment>
<dbReference type="NCBIfam" id="TIGR02688">
    <property type="entry name" value="BREX system Lon protease-like protein BrxL"/>
    <property type="match status" value="1"/>
</dbReference>
<evidence type="ECO:0000313" key="4">
    <source>
        <dbReference type="EMBL" id="KFI62076.1"/>
    </source>
</evidence>
<feature type="region of interest" description="Disordered" evidence="1">
    <location>
        <begin position="519"/>
        <end position="551"/>
    </location>
</feature>
<dbReference type="Proteomes" id="UP000029067">
    <property type="component" value="Unassembled WGS sequence"/>
</dbReference>
<organism evidence="4 5">
    <name type="scientific">Bifidobacterium cuniculi</name>
    <dbReference type="NCBI Taxonomy" id="1688"/>
    <lineage>
        <taxon>Bacteria</taxon>
        <taxon>Bacillati</taxon>
        <taxon>Actinomycetota</taxon>
        <taxon>Actinomycetes</taxon>
        <taxon>Bifidobacteriales</taxon>
        <taxon>Bifidobacteriaceae</taxon>
        <taxon>Bifidobacterium</taxon>
    </lineage>
</organism>
<dbReference type="EMBL" id="JGYV01000011">
    <property type="protein sequence ID" value="KFI62076.1"/>
    <property type="molecule type" value="Genomic_DNA"/>
</dbReference>
<name>A0A087ATH6_9BIFI</name>
<dbReference type="eggNOG" id="COG4930">
    <property type="taxonomic scope" value="Bacteria"/>
</dbReference>
<dbReference type="InterPro" id="IPR046838">
    <property type="entry name" value="BrxL_N"/>
</dbReference>
<evidence type="ECO:0000259" key="3">
    <source>
        <dbReference type="Pfam" id="PF20442"/>
    </source>
</evidence>
<protein>
    <submittedName>
        <fullName evidence="4">Alkaline phosphatase domain-containing protein</fullName>
    </submittedName>
</protein>
<dbReference type="Pfam" id="PF13337">
    <property type="entry name" value="BrxL_ATPase"/>
    <property type="match status" value="1"/>
</dbReference>
<evidence type="ECO:0000313" key="5">
    <source>
        <dbReference type="Proteomes" id="UP000029067"/>
    </source>
</evidence>
<feature type="domain" description="MITD1 C-terminal phospholipase D-like" evidence="2">
    <location>
        <begin position="561"/>
        <end position="684"/>
    </location>
</feature>
<dbReference type="InterPro" id="IPR032341">
    <property type="entry name" value="MITD1_C"/>
</dbReference>